<gene>
    <name evidence="2" type="ORF">AVDCRST_MAG33-2822</name>
</gene>
<feature type="transmembrane region" description="Helical" evidence="1">
    <location>
        <begin position="75"/>
        <end position="99"/>
    </location>
</feature>
<evidence type="ECO:0000313" key="2">
    <source>
        <dbReference type="EMBL" id="CAA9573781.1"/>
    </source>
</evidence>
<dbReference type="InterPro" id="IPR003425">
    <property type="entry name" value="CCB3/YggT"/>
</dbReference>
<keyword evidence="1" id="KW-1133">Transmembrane helix</keyword>
<evidence type="ECO:0008006" key="3">
    <source>
        <dbReference type="Google" id="ProtNLM"/>
    </source>
</evidence>
<dbReference type="Pfam" id="PF02325">
    <property type="entry name" value="CCB3_YggT"/>
    <property type="match status" value="1"/>
</dbReference>
<sequence length="112" mass="12152">MQPMSPPSDRSGTSSQVALEVIVNLYAAAAVVFVARAVLLVGDVDSRVWIGRFVYRFTDPLVAPFRLLPGAERTFIGAFDLADLTVLAIIALIPLGLSLRHGRAEFPEREAD</sequence>
<organism evidence="2">
    <name type="scientific">uncultured Thermomicrobiales bacterium</name>
    <dbReference type="NCBI Taxonomy" id="1645740"/>
    <lineage>
        <taxon>Bacteria</taxon>
        <taxon>Pseudomonadati</taxon>
        <taxon>Thermomicrobiota</taxon>
        <taxon>Thermomicrobia</taxon>
        <taxon>Thermomicrobiales</taxon>
        <taxon>environmental samples</taxon>
    </lineage>
</organism>
<reference evidence="2" key="1">
    <citation type="submission" date="2020-02" db="EMBL/GenBank/DDBJ databases">
        <authorList>
            <person name="Meier V. D."/>
        </authorList>
    </citation>
    <scope>NUCLEOTIDE SEQUENCE</scope>
    <source>
        <strain evidence="2">AVDCRST_MAG33</strain>
    </source>
</reference>
<evidence type="ECO:0000256" key="1">
    <source>
        <dbReference type="SAM" id="Phobius"/>
    </source>
</evidence>
<dbReference type="AlphaFoldDB" id="A0A6J4VAX1"/>
<accession>A0A6J4VAX1</accession>
<keyword evidence="1" id="KW-0472">Membrane</keyword>
<proteinExistence type="predicted"/>
<protein>
    <recommendedName>
        <fullName evidence="3">YggT family protein</fullName>
    </recommendedName>
</protein>
<dbReference type="EMBL" id="CADCWK010000345">
    <property type="protein sequence ID" value="CAA9573781.1"/>
    <property type="molecule type" value="Genomic_DNA"/>
</dbReference>
<dbReference type="GO" id="GO:0016020">
    <property type="term" value="C:membrane"/>
    <property type="evidence" value="ECO:0007669"/>
    <property type="project" value="InterPro"/>
</dbReference>
<keyword evidence="1" id="KW-0812">Transmembrane</keyword>
<name>A0A6J4VAX1_9BACT</name>
<feature type="transmembrane region" description="Helical" evidence="1">
    <location>
        <begin position="21"/>
        <end position="42"/>
    </location>
</feature>